<evidence type="ECO:0000313" key="1">
    <source>
        <dbReference type="EMBL" id="SJL15579.1"/>
    </source>
</evidence>
<name>A0A284S3L2_ARMOS</name>
<protein>
    <submittedName>
        <fullName evidence="1">Uncharacterized protein</fullName>
    </submittedName>
</protein>
<accession>A0A284S3L2</accession>
<dbReference type="Proteomes" id="UP000219338">
    <property type="component" value="Unassembled WGS sequence"/>
</dbReference>
<gene>
    <name evidence="1" type="ORF">ARMOST_19080</name>
</gene>
<dbReference type="AlphaFoldDB" id="A0A284S3L2"/>
<dbReference type="EMBL" id="FUEG01000029">
    <property type="protein sequence ID" value="SJL15579.1"/>
    <property type="molecule type" value="Genomic_DNA"/>
</dbReference>
<evidence type="ECO:0000313" key="2">
    <source>
        <dbReference type="Proteomes" id="UP000219338"/>
    </source>
</evidence>
<reference evidence="2" key="1">
    <citation type="journal article" date="2017" name="Nat. Ecol. Evol.">
        <title>Genome expansion and lineage-specific genetic innovations in the forest pathogenic fungi Armillaria.</title>
        <authorList>
            <person name="Sipos G."/>
            <person name="Prasanna A.N."/>
            <person name="Walter M.C."/>
            <person name="O'Connor E."/>
            <person name="Balint B."/>
            <person name="Krizsan K."/>
            <person name="Kiss B."/>
            <person name="Hess J."/>
            <person name="Varga T."/>
            <person name="Slot J."/>
            <person name="Riley R."/>
            <person name="Boka B."/>
            <person name="Rigling D."/>
            <person name="Barry K."/>
            <person name="Lee J."/>
            <person name="Mihaltcheva S."/>
            <person name="LaButti K."/>
            <person name="Lipzen A."/>
            <person name="Waldron R."/>
            <person name="Moloney N.M."/>
            <person name="Sperisen C."/>
            <person name="Kredics L."/>
            <person name="Vagvoelgyi C."/>
            <person name="Patrignani A."/>
            <person name="Fitzpatrick D."/>
            <person name="Nagy I."/>
            <person name="Doyle S."/>
            <person name="Anderson J.B."/>
            <person name="Grigoriev I.V."/>
            <person name="Gueldener U."/>
            <person name="Muensterkoetter M."/>
            <person name="Nagy L.G."/>
        </authorList>
    </citation>
    <scope>NUCLEOTIDE SEQUENCE [LARGE SCALE GENOMIC DNA]</scope>
    <source>
        <strain evidence="2">C18/9</strain>
    </source>
</reference>
<keyword evidence="2" id="KW-1185">Reference proteome</keyword>
<sequence>MYAAILVRDFDTAGRPDQDNFCWRPQVFSLLRVGCEASVAVICTTDPSALESVLITEWDGRDLDGNEVESGAQFAVVRCRDGNDAYAYVDVVDETLRRRYGVRGRIPSLMKGTSREEDDEVTRLSPIGFVN</sequence>
<proteinExistence type="predicted"/>
<organism evidence="1 2">
    <name type="scientific">Armillaria ostoyae</name>
    <name type="common">Armillaria root rot fungus</name>
    <dbReference type="NCBI Taxonomy" id="47428"/>
    <lineage>
        <taxon>Eukaryota</taxon>
        <taxon>Fungi</taxon>
        <taxon>Dikarya</taxon>
        <taxon>Basidiomycota</taxon>
        <taxon>Agaricomycotina</taxon>
        <taxon>Agaricomycetes</taxon>
        <taxon>Agaricomycetidae</taxon>
        <taxon>Agaricales</taxon>
        <taxon>Marasmiineae</taxon>
        <taxon>Physalacriaceae</taxon>
        <taxon>Armillaria</taxon>
    </lineage>
</organism>